<feature type="compositionally biased region" description="Basic residues" evidence="1">
    <location>
        <begin position="88"/>
        <end position="97"/>
    </location>
</feature>
<dbReference type="OrthoDB" id="483082at2759"/>
<reference evidence="2 3" key="1">
    <citation type="submission" date="2020-04" db="EMBL/GenBank/DDBJ databases">
        <title>Perkinsus olseni comparative genomics.</title>
        <authorList>
            <person name="Bogema D.R."/>
        </authorList>
    </citation>
    <scope>NUCLEOTIDE SEQUENCE [LARGE SCALE GENOMIC DNA]</scope>
    <source>
        <strain evidence="2">00978-12</strain>
    </source>
</reference>
<proteinExistence type="predicted"/>
<dbReference type="EMBL" id="JABANP010000266">
    <property type="protein sequence ID" value="KAF4685347.1"/>
    <property type="molecule type" value="Genomic_DNA"/>
</dbReference>
<protein>
    <submittedName>
        <fullName evidence="2">Uncharacterized protein</fullName>
    </submittedName>
</protein>
<accession>A0A7J6NPE7</accession>
<feature type="compositionally biased region" description="Basic and acidic residues" evidence="1">
    <location>
        <begin position="18"/>
        <end position="53"/>
    </location>
</feature>
<sequence>MASSEDRIMMYYINLIAESERREKEQQQQQERSKDGRGVDRPPQDRRRGHSDEASAMTERASGPRKSRNDHGKKEKLRKRASSPTAVKSKKAKRKRPRQPEASPAPSSSSGINGGTDLVDDEELLIERRSTRNKFAIDDSPSLEEELHPKIVTISSGKLRDDRRPSSRAKQRKSKSNASRRRVRKPPADSSTDGDPGERKRRRLRVPSASSTDAEDDEGSHASGGRRRKSADDSLDGVLPDWALEGAVRRSSRIREAREGSVVSDKSAGDEGSARRKRGRPRKSSSSAEALKTPSRKTPAAQRSAARGSSRSTSASKKSTERRRVSEVDRRSSWPPKSGSLEIKVSTVAPLNNDIGFLRMEMCPKAGWSRSGIWRRSIGLERVPRFPPLPLEAHSRDSFI</sequence>
<name>A0A7J6NPE7_PEROL</name>
<organism evidence="2 3">
    <name type="scientific">Perkinsus olseni</name>
    <name type="common">Perkinsus atlanticus</name>
    <dbReference type="NCBI Taxonomy" id="32597"/>
    <lineage>
        <taxon>Eukaryota</taxon>
        <taxon>Sar</taxon>
        <taxon>Alveolata</taxon>
        <taxon>Perkinsozoa</taxon>
        <taxon>Perkinsea</taxon>
        <taxon>Perkinsida</taxon>
        <taxon>Perkinsidae</taxon>
        <taxon>Perkinsus</taxon>
    </lineage>
</organism>
<gene>
    <name evidence="2" type="ORF">FOZ60_006610</name>
</gene>
<feature type="region of interest" description="Disordered" evidence="1">
    <location>
        <begin position="16"/>
        <end position="339"/>
    </location>
</feature>
<evidence type="ECO:0000313" key="3">
    <source>
        <dbReference type="Proteomes" id="UP000541610"/>
    </source>
</evidence>
<dbReference type="Proteomes" id="UP000541610">
    <property type="component" value="Unassembled WGS sequence"/>
</dbReference>
<dbReference type="AlphaFoldDB" id="A0A7J6NPE7"/>
<evidence type="ECO:0000313" key="2">
    <source>
        <dbReference type="EMBL" id="KAF4685347.1"/>
    </source>
</evidence>
<feature type="compositionally biased region" description="Basic and acidic residues" evidence="1">
    <location>
        <begin position="318"/>
        <end position="332"/>
    </location>
</feature>
<evidence type="ECO:0000256" key="1">
    <source>
        <dbReference type="SAM" id="MobiDB-lite"/>
    </source>
</evidence>
<feature type="compositionally biased region" description="Basic residues" evidence="1">
    <location>
        <begin position="166"/>
        <end position="185"/>
    </location>
</feature>
<comment type="caution">
    <text evidence="2">The sequence shown here is derived from an EMBL/GenBank/DDBJ whole genome shotgun (WGS) entry which is preliminary data.</text>
</comment>
<feature type="compositionally biased region" description="Low complexity" evidence="1">
    <location>
        <begin position="300"/>
        <end position="317"/>
    </location>
</feature>